<dbReference type="InterPro" id="IPR011006">
    <property type="entry name" value="CheY-like_superfamily"/>
</dbReference>
<evidence type="ECO:0000313" key="6">
    <source>
        <dbReference type="Proteomes" id="UP000215027"/>
    </source>
</evidence>
<dbReference type="Proteomes" id="UP000215027">
    <property type="component" value="Chromosome I"/>
</dbReference>
<accession>A0A170PEL4</accession>
<dbReference type="InterPro" id="IPR000792">
    <property type="entry name" value="Tscrpt_reg_LuxR_C"/>
</dbReference>
<dbReference type="Pfam" id="PF00196">
    <property type="entry name" value="GerE"/>
    <property type="match status" value="1"/>
</dbReference>
<dbReference type="EMBL" id="LN890655">
    <property type="protein sequence ID" value="CUS02643.2"/>
    <property type="molecule type" value="Genomic_DNA"/>
</dbReference>
<organism evidence="5 6">
    <name type="scientific">Candidatus Promineifilum breve</name>
    <dbReference type="NCBI Taxonomy" id="1806508"/>
    <lineage>
        <taxon>Bacteria</taxon>
        <taxon>Bacillati</taxon>
        <taxon>Chloroflexota</taxon>
        <taxon>Ardenticatenia</taxon>
        <taxon>Candidatus Promineifilales</taxon>
        <taxon>Candidatus Promineifilaceae</taxon>
        <taxon>Candidatus Promineifilum</taxon>
    </lineage>
</organism>
<name>A0A170PEL4_9CHLR</name>
<keyword evidence="6" id="KW-1185">Reference proteome</keyword>
<evidence type="ECO:0000256" key="2">
    <source>
        <dbReference type="ARBA" id="ARBA00023125"/>
    </source>
</evidence>
<dbReference type="SUPFAM" id="SSF46894">
    <property type="entry name" value="C-terminal effector domain of the bipartite response regulators"/>
    <property type="match status" value="1"/>
</dbReference>
<keyword evidence="3" id="KW-0804">Transcription</keyword>
<proteinExistence type="predicted"/>
<dbReference type="KEGG" id="pbf:CFX0092_A0765"/>
<feature type="domain" description="HTH luxR-type" evidence="4">
    <location>
        <begin position="141"/>
        <end position="206"/>
    </location>
</feature>
<dbReference type="Gene3D" id="3.40.50.2300">
    <property type="match status" value="1"/>
</dbReference>
<evidence type="ECO:0000256" key="3">
    <source>
        <dbReference type="ARBA" id="ARBA00023163"/>
    </source>
</evidence>
<dbReference type="InterPro" id="IPR016032">
    <property type="entry name" value="Sig_transdc_resp-reg_C-effctor"/>
</dbReference>
<evidence type="ECO:0000259" key="4">
    <source>
        <dbReference type="PROSITE" id="PS50043"/>
    </source>
</evidence>
<gene>
    <name evidence="5" type="ORF">CFX0092_A0765</name>
</gene>
<dbReference type="SMART" id="SM00421">
    <property type="entry name" value="HTH_LUXR"/>
    <property type="match status" value="1"/>
</dbReference>
<protein>
    <submittedName>
        <fullName evidence="5">Two component transcriptional regulator, LuxR family</fullName>
    </submittedName>
</protein>
<dbReference type="PANTHER" id="PTHR44688">
    <property type="entry name" value="DNA-BINDING TRANSCRIPTIONAL ACTIVATOR DEVR_DOSR"/>
    <property type="match status" value="1"/>
</dbReference>
<dbReference type="PROSITE" id="PS00622">
    <property type="entry name" value="HTH_LUXR_1"/>
    <property type="match status" value="1"/>
</dbReference>
<sequence>MDEPIPLIVLADDPLARAGLAALLAHLPGVAVVAQAATEQLGDAAAGAMDVTAALIVWDVGSGREWLLAREPDESLAGGIPVLALAADEDAARFAWRAGCRAVLLRDANEERLTAALVAVAAGLVVISPSLIGVLAREDAAESAAIDLTPREVEVLSLLAEGLTNKAIAHRLTISEHTVKFHVNAIMGKLDAQSRTDAVVRATRQGLIAL</sequence>
<keyword evidence="2" id="KW-0238">DNA-binding</keyword>
<dbReference type="CDD" id="cd06170">
    <property type="entry name" value="LuxR_C_like"/>
    <property type="match status" value="1"/>
</dbReference>
<evidence type="ECO:0000256" key="1">
    <source>
        <dbReference type="ARBA" id="ARBA00023015"/>
    </source>
</evidence>
<dbReference type="GO" id="GO:0006355">
    <property type="term" value="P:regulation of DNA-templated transcription"/>
    <property type="evidence" value="ECO:0007669"/>
    <property type="project" value="InterPro"/>
</dbReference>
<reference evidence="5" key="1">
    <citation type="submission" date="2016-01" db="EMBL/GenBank/DDBJ databases">
        <authorList>
            <person name="Mcilroy J.S."/>
            <person name="Karst M S."/>
            <person name="Albertsen M."/>
        </authorList>
    </citation>
    <scope>NUCLEOTIDE SEQUENCE</scope>
    <source>
        <strain evidence="5">Cfx-K</strain>
    </source>
</reference>
<dbReference type="GO" id="GO:0003677">
    <property type="term" value="F:DNA binding"/>
    <property type="evidence" value="ECO:0007669"/>
    <property type="project" value="UniProtKB-KW"/>
</dbReference>
<keyword evidence="1" id="KW-0805">Transcription regulation</keyword>
<evidence type="ECO:0000313" key="5">
    <source>
        <dbReference type="EMBL" id="CUS02643.2"/>
    </source>
</evidence>
<dbReference type="RefSeq" id="WP_095042232.1">
    <property type="nucleotide sequence ID" value="NZ_LN890655.1"/>
</dbReference>
<dbReference type="AlphaFoldDB" id="A0A170PEL4"/>
<dbReference type="SUPFAM" id="SSF52172">
    <property type="entry name" value="CheY-like"/>
    <property type="match status" value="1"/>
</dbReference>
<dbReference type="PANTHER" id="PTHR44688:SF25">
    <property type="entry name" value="HTH LUXR-TYPE DOMAIN-CONTAINING PROTEIN"/>
    <property type="match status" value="1"/>
</dbReference>
<dbReference type="PRINTS" id="PR00038">
    <property type="entry name" value="HTHLUXR"/>
</dbReference>
<dbReference type="PROSITE" id="PS50043">
    <property type="entry name" value="HTH_LUXR_2"/>
    <property type="match status" value="1"/>
</dbReference>
<dbReference type="OrthoDB" id="156998at2"/>